<dbReference type="CDD" id="cd00637">
    <property type="entry name" value="7tm_classA_rhodopsin-like"/>
    <property type="match status" value="1"/>
</dbReference>
<dbReference type="RefSeq" id="XP_022095746.1">
    <property type="nucleotide sequence ID" value="XM_022240054.1"/>
</dbReference>
<keyword evidence="2" id="KW-1003">Cell membrane</keyword>
<keyword evidence="5 9" id="KW-0297">G-protein coupled receptor</keyword>
<keyword evidence="4 10" id="KW-1133">Transmembrane helix</keyword>
<feature type="transmembrane region" description="Helical" evidence="10">
    <location>
        <begin position="57"/>
        <end position="81"/>
    </location>
</feature>
<comment type="similarity">
    <text evidence="9">Belongs to the G-protein coupled receptor 1 family.</text>
</comment>
<dbReference type="Gene3D" id="1.20.1070.10">
    <property type="entry name" value="Rhodopsin 7-helix transmembrane proteins"/>
    <property type="match status" value="1"/>
</dbReference>
<evidence type="ECO:0000256" key="2">
    <source>
        <dbReference type="ARBA" id="ARBA00022475"/>
    </source>
</evidence>
<evidence type="ECO:0000259" key="11">
    <source>
        <dbReference type="PROSITE" id="PS50262"/>
    </source>
</evidence>
<evidence type="ECO:0000256" key="7">
    <source>
        <dbReference type="ARBA" id="ARBA00023170"/>
    </source>
</evidence>
<dbReference type="Pfam" id="PF00001">
    <property type="entry name" value="7tm_1"/>
    <property type="match status" value="1"/>
</dbReference>
<dbReference type="GO" id="GO:0005886">
    <property type="term" value="C:plasma membrane"/>
    <property type="evidence" value="ECO:0007669"/>
    <property type="project" value="UniProtKB-SubCell"/>
</dbReference>
<evidence type="ECO:0000256" key="6">
    <source>
        <dbReference type="ARBA" id="ARBA00023136"/>
    </source>
</evidence>
<protein>
    <submittedName>
        <fullName evidence="13">Octopamine receptor 1-like</fullName>
    </submittedName>
</protein>
<organism evidence="12 13">
    <name type="scientific">Acanthaster planci</name>
    <name type="common">Crown-of-thorns starfish</name>
    <dbReference type="NCBI Taxonomy" id="133434"/>
    <lineage>
        <taxon>Eukaryota</taxon>
        <taxon>Metazoa</taxon>
        <taxon>Echinodermata</taxon>
        <taxon>Eleutherozoa</taxon>
        <taxon>Asterozoa</taxon>
        <taxon>Asteroidea</taxon>
        <taxon>Valvatacea</taxon>
        <taxon>Valvatida</taxon>
        <taxon>Acanthasteridae</taxon>
        <taxon>Acanthaster</taxon>
    </lineage>
</organism>
<evidence type="ECO:0000256" key="5">
    <source>
        <dbReference type="ARBA" id="ARBA00023040"/>
    </source>
</evidence>
<evidence type="ECO:0000256" key="1">
    <source>
        <dbReference type="ARBA" id="ARBA00004651"/>
    </source>
</evidence>
<evidence type="ECO:0000256" key="9">
    <source>
        <dbReference type="RuleBase" id="RU000688"/>
    </source>
</evidence>
<evidence type="ECO:0000256" key="4">
    <source>
        <dbReference type="ARBA" id="ARBA00022989"/>
    </source>
</evidence>
<dbReference type="OrthoDB" id="6102451at2759"/>
<feature type="transmembrane region" description="Helical" evidence="10">
    <location>
        <begin position="93"/>
        <end position="115"/>
    </location>
</feature>
<dbReference type="GeneID" id="110981979"/>
<feature type="transmembrane region" description="Helical" evidence="10">
    <location>
        <begin position="180"/>
        <end position="204"/>
    </location>
</feature>
<dbReference type="Proteomes" id="UP000694845">
    <property type="component" value="Unplaced"/>
</dbReference>
<keyword evidence="3 9" id="KW-0812">Transmembrane</keyword>
<comment type="subcellular location">
    <subcellularLocation>
        <location evidence="1">Cell membrane</location>
        <topology evidence="1">Multi-pass membrane protein</topology>
    </subcellularLocation>
</comment>
<keyword evidence="6 10" id="KW-0472">Membrane</keyword>
<evidence type="ECO:0000313" key="13">
    <source>
        <dbReference type="RefSeq" id="XP_022095746.1"/>
    </source>
</evidence>
<dbReference type="PRINTS" id="PR00237">
    <property type="entry name" value="GPCRRHODOPSN"/>
</dbReference>
<gene>
    <name evidence="13" type="primary">LOC110981979</name>
</gene>
<reference evidence="13" key="1">
    <citation type="submission" date="2025-08" db="UniProtKB">
        <authorList>
            <consortium name="RefSeq"/>
        </authorList>
    </citation>
    <scope>IDENTIFICATION</scope>
</reference>
<dbReference type="OMA" id="VAVYIFG"/>
<keyword evidence="12" id="KW-1185">Reference proteome</keyword>
<feature type="transmembrane region" description="Helical" evidence="10">
    <location>
        <begin position="136"/>
        <end position="160"/>
    </location>
</feature>
<proteinExistence type="inferred from homology"/>
<keyword evidence="8 9" id="KW-0807">Transducer</keyword>
<dbReference type="PROSITE" id="PS00237">
    <property type="entry name" value="G_PROTEIN_RECEP_F1_1"/>
    <property type="match status" value="1"/>
</dbReference>
<dbReference type="SUPFAM" id="SSF81321">
    <property type="entry name" value="Family A G protein-coupled receptor-like"/>
    <property type="match status" value="1"/>
</dbReference>
<accession>A0A8B7YWT1</accession>
<dbReference type="InterPro" id="IPR000276">
    <property type="entry name" value="GPCR_Rhodpsn"/>
</dbReference>
<dbReference type="KEGG" id="aplc:110981979"/>
<feature type="transmembrane region" description="Helical" evidence="10">
    <location>
        <begin position="278"/>
        <end position="297"/>
    </location>
</feature>
<name>A0A8B7YWT1_ACAPL</name>
<dbReference type="PROSITE" id="PS50262">
    <property type="entry name" value="G_PROTEIN_RECEP_F1_2"/>
    <property type="match status" value="1"/>
</dbReference>
<dbReference type="InterPro" id="IPR017452">
    <property type="entry name" value="GPCR_Rhodpsn_7TM"/>
</dbReference>
<feature type="transmembrane region" description="Helical" evidence="10">
    <location>
        <begin position="20"/>
        <end position="45"/>
    </location>
</feature>
<dbReference type="SMART" id="SM01381">
    <property type="entry name" value="7TM_GPCR_Srsx"/>
    <property type="match status" value="1"/>
</dbReference>
<evidence type="ECO:0000256" key="10">
    <source>
        <dbReference type="SAM" id="Phobius"/>
    </source>
</evidence>
<dbReference type="GO" id="GO:0004930">
    <property type="term" value="F:G protein-coupled receptor activity"/>
    <property type="evidence" value="ECO:0007669"/>
    <property type="project" value="UniProtKB-KW"/>
</dbReference>
<feature type="transmembrane region" description="Helical" evidence="10">
    <location>
        <begin position="243"/>
        <end position="266"/>
    </location>
</feature>
<evidence type="ECO:0000313" key="12">
    <source>
        <dbReference type="Proteomes" id="UP000694845"/>
    </source>
</evidence>
<feature type="domain" description="G-protein coupled receptors family 1 profile" evidence="11">
    <location>
        <begin position="37"/>
        <end position="294"/>
    </location>
</feature>
<keyword evidence="7 9" id="KW-0675">Receptor</keyword>
<evidence type="ECO:0000256" key="3">
    <source>
        <dbReference type="ARBA" id="ARBA00022692"/>
    </source>
</evidence>
<dbReference type="InterPro" id="IPR050569">
    <property type="entry name" value="TAAR"/>
</dbReference>
<sequence>MSNSMTTEGPDDLKLSVPFHVARTCGIVMVCVPTIVGNSLSIIITHRVSELAESTKVLMTCLAVCDLIIGVLGVAHVVASAMNFWPFGQGFCMAHAILTLFSVTMSIVFITFLNVERYVAVTMPLRFPSLFQRQRVIVVVTIGSVFCLLVTASFVCFYERPVVLLNTAALFCNFDFSNVLLRMAMLCLWVVTPLITISVMYYRLIRISRYHARRIQPGQLVRVGADLQGALVHGSDRKALRTFIAVTAAFAFCWTPYTVSGAYAALSGTALSELLELVVFWLAASNSFLNVFIYCLFNRPFRKTAKKFIGKKLRECGWRCSTMPRQIRCEVEDEVDPAS</sequence>
<dbReference type="PANTHER" id="PTHR24249">
    <property type="entry name" value="HISTAMINE RECEPTOR-RELATED G-PROTEIN COUPLED RECEPTOR"/>
    <property type="match status" value="1"/>
</dbReference>
<evidence type="ECO:0000256" key="8">
    <source>
        <dbReference type="ARBA" id="ARBA00023224"/>
    </source>
</evidence>
<dbReference type="AlphaFoldDB" id="A0A8B7YWT1"/>